<evidence type="ECO:0000313" key="1">
    <source>
        <dbReference type="EMBL" id="CEF61613.1"/>
    </source>
</evidence>
<dbReference type="Proteomes" id="UP000035682">
    <property type="component" value="Unplaced"/>
</dbReference>
<dbReference type="RefSeq" id="XP_024500821.1">
    <property type="nucleotide sequence ID" value="XM_024646666.1"/>
</dbReference>
<protein>
    <submittedName>
        <fullName evidence="1 3">Uncharacterized protein</fullName>
    </submittedName>
</protein>
<organism evidence="1">
    <name type="scientific">Strongyloides ratti</name>
    <name type="common">Parasitic roundworm</name>
    <dbReference type="NCBI Taxonomy" id="34506"/>
    <lineage>
        <taxon>Eukaryota</taxon>
        <taxon>Metazoa</taxon>
        <taxon>Ecdysozoa</taxon>
        <taxon>Nematoda</taxon>
        <taxon>Chromadorea</taxon>
        <taxon>Rhabditida</taxon>
        <taxon>Tylenchina</taxon>
        <taxon>Panagrolaimomorpha</taxon>
        <taxon>Strongyloidoidea</taxon>
        <taxon>Strongyloididae</taxon>
        <taxon>Strongyloides</taxon>
    </lineage>
</organism>
<keyword evidence="2" id="KW-1185">Reference proteome</keyword>
<evidence type="ECO:0000313" key="2">
    <source>
        <dbReference type="Proteomes" id="UP000035682"/>
    </source>
</evidence>
<dbReference type="EMBL" id="LN609421">
    <property type="protein sequence ID" value="CEF61613.1"/>
    <property type="molecule type" value="Genomic_DNA"/>
</dbReference>
<sequence length="114" mass="13092">MIPENLHKNKKNIYFNYKYVNSSEFDRNLIDTCGLNNNEILNTQAIEKLLKLAFDVDKFKSFCQYYSVLRIQSGEDLFLCMPTGSVDNTKTGVLFVTGPIYTLYMGYAHITSPV</sequence>
<accession>A0A090MTG7</accession>
<dbReference type="CTD" id="36373984"/>
<evidence type="ECO:0000313" key="3">
    <source>
        <dbReference type="WBParaSite" id="SRAE_0000073000.1"/>
    </source>
</evidence>
<dbReference type="AlphaFoldDB" id="A0A090MTG7"/>
<dbReference type="GeneID" id="36373984"/>
<dbReference type="WBParaSite" id="SRAE_0000073000.1">
    <property type="protein sequence ID" value="SRAE_0000073000.1"/>
    <property type="gene ID" value="WBGene00256487"/>
</dbReference>
<name>A0A090MTG7_STRRB</name>
<proteinExistence type="predicted"/>
<reference evidence="3" key="3">
    <citation type="submission" date="2020-12" db="UniProtKB">
        <authorList>
            <consortium name="WormBaseParasite"/>
        </authorList>
    </citation>
    <scope>IDENTIFICATION</scope>
</reference>
<evidence type="ECO:0000313" key="4">
    <source>
        <dbReference type="WormBase" id="SRAE_0000073000"/>
    </source>
</evidence>
<gene>
    <name evidence="1 3 4" type="ORF">SRAE_0000073000</name>
</gene>
<dbReference type="WormBase" id="SRAE_0000073000">
    <property type="protein sequence ID" value="SRP06277"/>
    <property type="gene ID" value="WBGene00256487"/>
</dbReference>
<reference evidence="2" key="1">
    <citation type="submission" date="2014-09" db="EMBL/GenBank/DDBJ databases">
        <authorList>
            <person name="Martin A.A."/>
        </authorList>
    </citation>
    <scope>NUCLEOTIDE SEQUENCE</scope>
    <source>
        <strain evidence="2">ED321</strain>
    </source>
</reference>
<reference evidence="1" key="2">
    <citation type="submission" date="2014-09" db="EMBL/GenBank/DDBJ databases">
        <authorList>
            <person name="Aslett A.Martin."/>
        </authorList>
    </citation>
    <scope>NUCLEOTIDE SEQUENCE</scope>
    <source>
        <strain evidence="1">ED321 Heterogonic</strain>
    </source>
</reference>